<evidence type="ECO:0000313" key="8">
    <source>
        <dbReference type="EMBL" id="AJT49661.1"/>
    </source>
</evidence>
<feature type="domain" description="LysM" evidence="7">
    <location>
        <begin position="438"/>
        <end position="482"/>
    </location>
</feature>
<dbReference type="Pfam" id="PF01832">
    <property type="entry name" value="Glucosaminidase"/>
    <property type="match status" value="1"/>
</dbReference>
<dbReference type="Gene3D" id="3.10.350.10">
    <property type="entry name" value="LysM domain"/>
    <property type="match status" value="5"/>
</dbReference>
<dbReference type="InterPro" id="IPR002901">
    <property type="entry name" value="MGlyc_endo_b_GlcNAc-like_dom"/>
</dbReference>
<dbReference type="SMR" id="A0A0D4CIG3"/>
<dbReference type="SMART" id="SM00047">
    <property type="entry name" value="LYZ2"/>
    <property type="match status" value="1"/>
</dbReference>
<dbReference type="OrthoDB" id="37530at2"/>
<keyword evidence="4" id="KW-0732">Signal</keyword>
<dbReference type="GO" id="GO:0042742">
    <property type="term" value="P:defense response to bacterium"/>
    <property type="evidence" value="ECO:0007669"/>
    <property type="project" value="UniProtKB-KW"/>
</dbReference>
<evidence type="ECO:0000256" key="2">
    <source>
        <dbReference type="ARBA" id="ARBA00022529"/>
    </source>
</evidence>
<dbReference type="PROSITE" id="PS51782">
    <property type="entry name" value="LYSM"/>
    <property type="match status" value="5"/>
</dbReference>
<keyword evidence="9" id="KW-1185">Reference proteome</keyword>
<evidence type="ECO:0000256" key="3">
    <source>
        <dbReference type="ARBA" id="ARBA00022638"/>
    </source>
</evidence>
<organism evidence="8 9">
    <name type="scientific">Limosilactobacillus mucosae LM1</name>
    <dbReference type="NCBI Taxonomy" id="1130798"/>
    <lineage>
        <taxon>Bacteria</taxon>
        <taxon>Bacillati</taxon>
        <taxon>Bacillota</taxon>
        <taxon>Bacilli</taxon>
        <taxon>Lactobacillales</taxon>
        <taxon>Lactobacillaceae</taxon>
        <taxon>Limosilactobacillus</taxon>
    </lineage>
</organism>
<proteinExistence type="inferred from homology"/>
<sequence>MKNPIIDETHQHYKMYKSGRQWVFASIAALTMLTAAGSVAHADQTDQTTHQITVSGSANGSDASQNSDSSSAADSSAASQTSAAASSASQASAESTASAQATSESSASAASAVASTAIQTSSAAESATAAASSVSADSSNNAVQSAAATQTSDAASSASQVAAATTTLAAANTDTASNQVDLSSLYFSSNAKSQNFIESVAQGAINGWTKYGVLPSVTVAQAILESGWGQSALSTQAHNLFGIKGSYNGQYVTMQTREVYNGQSYYIYDNFRKYANNSESVEDHGNFLYSNSRYANLLGDQSYASVARKLQSDGYATDPSYASSLIKLVEMYNLTQLDNIAFSGKQPVINNKNDYNYSNSGNADSSNGYYTVQSGDTLSGIALKFSTTSSKLAQLNSISNPNLIYVGQRLLVNQSSNSNSSSSGQSSSTTTNTETSSASYTVKSGDTLSGIASQYNTTVNQIVSLNQLSNPNLIYVGQVLKLKNSQTTNSSSSSSSTAATTVGTYTVKAGDTLSAIASRYSTSSSTLASLNSLSNPNLIYVGQVLKVSSNASTSSSTSSSANSTVTTAASYTVKAGDTLSAIAAKYGTTYQALASTNSISNPNDIYVGQVIKVSATATAASSQAASSTNSNGSYTVKSGDTLYGIALANGLNWQTLAKQNGISDPNVIFVGQKLSL</sequence>
<dbReference type="AlphaFoldDB" id="A0A0D4CIG3"/>
<dbReference type="Proteomes" id="UP000003645">
    <property type="component" value="Chromosome"/>
</dbReference>
<dbReference type="InterPro" id="IPR018392">
    <property type="entry name" value="LysM"/>
</dbReference>
<feature type="compositionally biased region" description="Polar residues" evidence="6">
    <location>
        <begin position="45"/>
        <end position="56"/>
    </location>
</feature>
<dbReference type="KEGG" id="lmu:LBLM1_00125"/>
<dbReference type="Gene3D" id="1.10.530.10">
    <property type="match status" value="1"/>
</dbReference>
<dbReference type="CDD" id="cd00118">
    <property type="entry name" value="LysM"/>
    <property type="match status" value="5"/>
</dbReference>
<dbReference type="RefSeq" id="WP_006500849.1">
    <property type="nucleotide sequence ID" value="NZ_CP011013.1"/>
</dbReference>
<dbReference type="SMART" id="SM00257">
    <property type="entry name" value="LysM"/>
    <property type="match status" value="5"/>
</dbReference>
<evidence type="ECO:0000259" key="7">
    <source>
        <dbReference type="PROSITE" id="PS51782"/>
    </source>
</evidence>
<dbReference type="Pfam" id="PF01476">
    <property type="entry name" value="LysM"/>
    <property type="match status" value="5"/>
</dbReference>
<evidence type="ECO:0000256" key="4">
    <source>
        <dbReference type="ARBA" id="ARBA00022729"/>
    </source>
</evidence>
<feature type="domain" description="LysM" evidence="7">
    <location>
        <begin position="569"/>
        <end position="613"/>
    </location>
</feature>
<dbReference type="SUPFAM" id="SSF54106">
    <property type="entry name" value="LysM domain"/>
    <property type="match status" value="5"/>
</dbReference>
<keyword evidence="2" id="KW-0929">Antimicrobial</keyword>
<dbReference type="STRING" id="1130798.LBLM1_00125"/>
<protein>
    <recommendedName>
        <fullName evidence="5">Peptidoglycan hydrolase</fullName>
    </recommendedName>
</protein>
<accession>A0A0D4CIG3</accession>
<feature type="domain" description="LysM" evidence="7">
    <location>
        <begin position="632"/>
        <end position="676"/>
    </location>
</feature>
<dbReference type="PANTHER" id="PTHR33734">
    <property type="entry name" value="LYSM DOMAIN-CONTAINING GPI-ANCHORED PROTEIN 2"/>
    <property type="match status" value="1"/>
</dbReference>
<feature type="region of interest" description="Disordered" evidence="6">
    <location>
        <begin position="415"/>
        <end position="440"/>
    </location>
</feature>
<reference evidence="8 9" key="1">
    <citation type="journal article" date="2012" name="J. Bacteriol.">
        <title>Genome sequence of Lactobacillus mucosae LM1, isolated from piglet feces.</title>
        <authorList>
            <person name="Lee J.H."/>
            <person name="Valeriano V.D."/>
            <person name="Shin Y.R."/>
            <person name="Chae J.P."/>
            <person name="Kim G.B."/>
            <person name="Ham J.S."/>
            <person name="Chun J."/>
            <person name="Kang D.K."/>
        </authorList>
    </citation>
    <scope>NUCLEOTIDE SEQUENCE [LARGE SCALE GENOMIC DNA]</scope>
    <source>
        <strain evidence="8 9">LM1</strain>
    </source>
</reference>
<dbReference type="EMBL" id="CP011013">
    <property type="protein sequence ID" value="AJT49661.1"/>
    <property type="molecule type" value="Genomic_DNA"/>
</dbReference>
<evidence type="ECO:0000256" key="1">
    <source>
        <dbReference type="ARBA" id="ARBA00010266"/>
    </source>
</evidence>
<dbReference type="Pfam" id="PF19258">
    <property type="entry name" value="KxYKxGKxW_sig"/>
    <property type="match status" value="1"/>
</dbReference>
<dbReference type="NCBIfam" id="TIGR03715">
    <property type="entry name" value="KxYKxGKxW"/>
    <property type="match status" value="1"/>
</dbReference>
<evidence type="ECO:0000256" key="5">
    <source>
        <dbReference type="ARBA" id="ARBA00032108"/>
    </source>
</evidence>
<keyword evidence="3" id="KW-0081">Bacteriolytic enzyme</keyword>
<dbReference type="Gene3D" id="4.10.80.30">
    <property type="entry name" value="DNA polymerase, domain 6"/>
    <property type="match status" value="1"/>
</dbReference>
<dbReference type="InterPro" id="IPR036779">
    <property type="entry name" value="LysM_dom_sf"/>
</dbReference>
<dbReference type="GO" id="GO:0031640">
    <property type="term" value="P:killing of cells of another organism"/>
    <property type="evidence" value="ECO:0007669"/>
    <property type="project" value="UniProtKB-KW"/>
</dbReference>
<feature type="compositionally biased region" description="Low complexity" evidence="6">
    <location>
        <begin position="57"/>
        <end position="78"/>
    </location>
</feature>
<dbReference type="PANTHER" id="PTHR33734:SF22">
    <property type="entry name" value="MEMBRANE-BOUND LYTIC MUREIN TRANSGLYCOSYLASE D"/>
    <property type="match status" value="1"/>
</dbReference>
<feature type="domain" description="LysM" evidence="7">
    <location>
        <begin position="503"/>
        <end position="547"/>
    </location>
</feature>
<feature type="domain" description="LysM" evidence="7">
    <location>
        <begin position="368"/>
        <end position="412"/>
    </location>
</feature>
<dbReference type="InterPro" id="IPR022263">
    <property type="entry name" value="KxYKxGKxW"/>
</dbReference>
<dbReference type="GO" id="GO:0004040">
    <property type="term" value="F:amidase activity"/>
    <property type="evidence" value="ECO:0007669"/>
    <property type="project" value="InterPro"/>
</dbReference>
<gene>
    <name evidence="8" type="ORF">LBLM1_00125</name>
</gene>
<name>A0A0D4CIG3_LIMMU</name>
<feature type="region of interest" description="Disordered" evidence="6">
    <location>
        <begin position="42"/>
        <end position="78"/>
    </location>
</feature>
<comment type="similarity">
    <text evidence="1">Belongs to the glycosyl hydrolase 73 family.</text>
</comment>
<evidence type="ECO:0000313" key="9">
    <source>
        <dbReference type="Proteomes" id="UP000003645"/>
    </source>
</evidence>
<dbReference type="GO" id="GO:0008932">
    <property type="term" value="F:lytic endotransglycosylase activity"/>
    <property type="evidence" value="ECO:0007669"/>
    <property type="project" value="TreeGrafter"/>
</dbReference>
<evidence type="ECO:0000256" key="6">
    <source>
        <dbReference type="SAM" id="MobiDB-lite"/>
    </source>
</evidence>
<dbReference type="HOGENOM" id="CLU_013771_8_0_9"/>